<proteinExistence type="inferred from homology"/>
<dbReference type="Pfam" id="PF01494">
    <property type="entry name" value="FAD_binding_3"/>
    <property type="match status" value="2"/>
</dbReference>
<keyword evidence="4" id="KW-0560">Oxidoreductase</keyword>
<evidence type="ECO:0000256" key="4">
    <source>
        <dbReference type="ARBA" id="ARBA00023002"/>
    </source>
</evidence>
<name>A0A9P3FKP7_9PEZI</name>
<dbReference type="InterPro" id="IPR002938">
    <property type="entry name" value="FAD-bd"/>
</dbReference>
<dbReference type="AlphaFoldDB" id="A0A9P3FKP7"/>
<evidence type="ECO:0000313" key="7">
    <source>
        <dbReference type="EMBL" id="GIZ46920.1"/>
    </source>
</evidence>
<sequence>MQSPPKPLHIGLIGAGLGGLLASISISHSTSTSQGQRNTRITILEAASQLGEIGAGIQMTPNVSRLLIRYGVDKIIGDDLVQCKNINMRNTKGEIIQRTELYPKTVREFGFPWWMVHRHHLHTGLAEAARRHGVEILVGERVVKIEYEKEVGEPVEVVTEKGNRYSFDLLIGSDGLRSVVRKTLFPEVVPRAPTNNAAYRAVLPYEYVYENVPEAREFGNDIDVWSLEKGYIIQYPIAAGRDWNAVMSHYRDEPVTDVEDDCDMKEMIEYYKDLDPRILNILKLVPSSKRWPLLITGPLESWSSPQKNVVLMGDAAHSMVNHLAQGAATSMEDGAFLGRVIGEVVRGLISMSEAIEIYEKARMPRVWIKQQASFVMGSIYMADPERAAYRDAVTTDAVKETPAMADVRHLNSHRKITGPDQNAHSWNLWGAPETVQSIFGYDAEGDADFAVLKYLQEKSPWDPETGVSHALEQKWTGWYLPKEHVGRIANSRGNQL</sequence>
<evidence type="ECO:0000256" key="1">
    <source>
        <dbReference type="ARBA" id="ARBA00007992"/>
    </source>
</evidence>
<keyword evidence="3" id="KW-0274">FAD</keyword>
<feature type="domain" description="FAD-binding" evidence="6">
    <location>
        <begin position="13"/>
        <end position="184"/>
    </location>
</feature>
<evidence type="ECO:0000256" key="2">
    <source>
        <dbReference type="ARBA" id="ARBA00022630"/>
    </source>
</evidence>
<feature type="domain" description="FAD-binding" evidence="6">
    <location>
        <begin position="308"/>
        <end position="367"/>
    </location>
</feature>
<dbReference type="GO" id="GO:0004497">
    <property type="term" value="F:monooxygenase activity"/>
    <property type="evidence" value="ECO:0007669"/>
    <property type="project" value="UniProtKB-KW"/>
</dbReference>
<organism evidence="7 8">
    <name type="scientific">Cercospora kikuchii</name>
    <dbReference type="NCBI Taxonomy" id="84275"/>
    <lineage>
        <taxon>Eukaryota</taxon>
        <taxon>Fungi</taxon>
        <taxon>Dikarya</taxon>
        <taxon>Ascomycota</taxon>
        <taxon>Pezizomycotina</taxon>
        <taxon>Dothideomycetes</taxon>
        <taxon>Dothideomycetidae</taxon>
        <taxon>Mycosphaerellales</taxon>
        <taxon>Mycosphaerellaceae</taxon>
        <taxon>Cercospora</taxon>
    </lineage>
</organism>
<dbReference type="PANTHER" id="PTHR13789:SF147">
    <property type="entry name" value="PUTATIVE (AFU_ORTHOLOGUE AFUA_2G01950)-RELATED"/>
    <property type="match status" value="1"/>
</dbReference>
<protein>
    <recommendedName>
        <fullName evidence="6">FAD-binding domain-containing protein</fullName>
    </recommendedName>
</protein>
<dbReference type="SUPFAM" id="SSF54373">
    <property type="entry name" value="FAD-linked reductases, C-terminal domain"/>
    <property type="match status" value="1"/>
</dbReference>
<dbReference type="PANTHER" id="PTHR13789">
    <property type="entry name" value="MONOOXYGENASE"/>
    <property type="match status" value="1"/>
</dbReference>
<dbReference type="OrthoDB" id="16820at2759"/>
<dbReference type="Proteomes" id="UP000825890">
    <property type="component" value="Unassembled WGS sequence"/>
</dbReference>
<evidence type="ECO:0000259" key="6">
    <source>
        <dbReference type="Pfam" id="PF01494"/>
    </source>
</evidence>
<dbReference type="EMBL" id="BOLY01000006">
    <property type="protein sequence ID" value="GIZ46920.1"/>
    <property type="molecule type" value="Genomic_DNA"/>
</dbReference>
<keyword evidence="2" id="KW-0285">Flavoprotein</keyword>
<evidence type="ECO:0000256" key="5">
    <source>
        <dbReference type="ARBA" id="ARBA00023033"/>
    </source>
</evidence>
<dbReference type="Gene3D" id="3.50.50.60">
    <property type="entry name" value="FAD/NAD(P)-binding domain"/>
    <property type="match status" value="1"/>
</dbReference>
<dbReference type="GO" id="GO:0071949">
    <property type="term" value="F:FAD binding"/>
    <property type="evidence" value="ECO:0007669"/>
    <property type="project" value="InterPro"/>
</dbReference>
<keyword evidence="5" id="KW-0503">Monooxygenase</keyword>
<dbReference type="PRINTS" id="PR00420">
    <property type="entry name" value="RNGMNOXGNASE"/>
</dbReference>
<dbReference type="GeneID" id="68295600"/>
<dbReference type="SUPFAM" id="SSF51905">
    <property type="entry name" value="FAD/NAD(P)-binding domain"/>
    <property type="match status" value="1"/>
</dbReference>
<dbReference type="InterPro" id="IPR036188">
    <property type="entry name" value="FAD/NAD-bd_sf"/>
</dbReference>
<keyword evidence="8" id="KW-1185">Reference proteome</keyword>
<reference evidence="7 8" key="1">
    <citation type="submission" date="2021-01" db="EMBL/GenBank/DDBJ databases">
        <title>Cercospora kikuchii MAFF 305040 whole genome shotgun sequence.</title>
        <authorList>
            <person name="Kashiwa T."/>
            <person name="Suzuki T."/>
        </authorList>
    </citation>
    <scope>NUCLEOTIDE SEQUENCE [LARGE SCALE GENOMIC DNA]</scope>
    <source>
        <strain evidence="7 8">MAFF 305040</strain>
    </source>
</reference>
<accession>A0A9P3FKP7</accession>
<dbReference type="InterPro" id="IPR050493">
    <property type="entry name" value="FAD-dep_Monooxygenase_BioMet"/>
</dbReference>
<comment type="caution">
    <text evidence="7">The sequence shown here is derived from an EMBL/GenBank/DDBJ whole genome shotgun (WGS) entry which is preliminary data.</text>
</comment>
<evidence type="ECO:0000256" key="3">
    <source>
        <dbReference type="ARBA" id="ARBA00022827"/>
    </source>
</evidence>
<comment type="similarity">
    <text evidence="1">Belongs to the paxM FAD-dependent monooxygenase family.</text>
</comment>
<gene>
    <name evidence="7" type="ORF">CKM354_001002500</name>
</gene>
<dbReference type="RefSeq" id="XP_044661407.1">
    <property type="nucleotide sequence ID" value="XM_044805472.1"/>
</dbReference>
<evidence type="ECO:0000313" key="8">
    <source>
        <dbReference type="Proteomes" id="UP000825890"/>
    </source>
</evidence>